<comment type="catalytic activity">
    <reaction evidence="15">
        <text>a menaquinone + NADH + H(+) = a menaquinol + NAD(+)</text>
        <dbReference type="Rhea" id="RHEA:29235"/>
        <dbReference type="Rhea" id="RHEA-COMP:9537"/>
        <dbReference type="Rhea" id="RHEA-COMP:9539"/>
        <dbReference type="ChEBI" id="CHEBI:15378"/>
        <dbReference type="ChEBI" id="CHEBI:16374"/>
        <dbReference type="ChEBI" id="CHEBI:18151"/>
        <dbReference type="ChEBI" id="CHEBI:57540"/>
        <dbReference type="ChEBI" id="CHEBI:57945"/>
    </reaction>
</comment>
<comment type="subcellular location">
    <subcellularLocation>
        <location evidence="2">Cell inner membrane</location>
        <topology evidence="2">Single-pass membrane protein</topology>
    </subcellularLocation>
</comment>
<dbReference type="FunFam" id="3.50.50.100:FF:000011">
    <property type="entry name" value="Membrane NADH dehydrogenase"/>
    <property type="match status" value="1"/>
</dbReference>
<protein>
    <recommendedName>
        <fullName evidence="4">NADH:ubiquinone reductase (non-electrogenic)</fullName>
        <ecNumber evidence="4">1.6.5.9</ecNumber>
    </recommendedName>
</protein>
<keyword evidence="11" id="KW-0560">Oxidoreductase</keyword>
<dbReference type="RefSeq" id="WP_105417047.1">
    <property type="nucleotide sequence ID" value="NZ_PUIO01000024.1"/>
</dbReference>
<comment type="caution">
    <text evidence="18">The sequence shown here is derived from an EMBL/GenBank/DDBJ whole genome shotgun (WGS) entry which is preliminary data.</text>
</comment>
<organism evidence="18 19">
    <name type="scientific">Rhodococcus opacus</name>
    <name type="common">Nocardia opaca</name>
    <dbReference type="NCBI Taxonomy" id="37919"/>
    <lineage>
        <taxon>Bacteria</taxon>
        <taxon>Bacillati</taxon>
        <taxon>Actinomycetota</taxon>
        <taxon>Actinomycetes</taxon>
        <taxon>Mycobacteriales</taxon>
        <taxon>Nocardiaceae</taxon>
        <taxon>Rhodococcus</taxon>
    </lineage>
</organism>
<feature type="domain" description="FAD/NAD(P)-binding" evidence="17">
    <location>
        <begin position="11"/>
        <end position="335"/>
    </location>
</feature>
<keyword evidence="8 16" id="KW-0812">Transmembrane</keyword>
<dbReference type="PRINTS" id="PR00368">
    <property type="entry name" value="FADPNR"/>
</dbReference>
<reference evidence="19" key="1">
    <citation type="submission" date="2018-02" db="EMBL/GenBank/DDBJ databases">
        <title>Draft genome sequencing of Rhodococcus opacus KU647198.</title>
        <authorList>
            <person name="Zheng B.-X."/>
        </authorList>
    </citation>
    <scope>NUCLEOTIDE SEQUENCE [LARGE SCALE GENOMIC DNA]</scope>
    <source>
        <strain evidence="19">04-OD7</strain>
    </source>
</reference>
<keyword evidence="10 16" id="KW-1133">Transmembrane helix</keyword>
<dbReference type="Proteomes" id="UP000239290">
    <property type="component" value="Unassembled WGS sequence"/>
</dbReference>
<comment type="cofactor">
    <cofactor evidence="1">
        <name>FAD</name>
        <dbReference type="ChEBI" id="CHEBI:57692"/>
    </cofactor>
</comment>
<evidence type="ECO:0000256" key="8">
    <source>
        <dbReference type="ARBA" id="ARBA00022692"/>
    </source>
</evidence>
<dbReference type="InterPro" id="IPR023753">
    <property type="entry name" value="FAD/NAD-binding_dom"/>
</dbReference>
<dbReference type="EMBL" id="PUIO01000024">
    <property type="protein sequence ID" value="PQP23041.1"/>
    <property type="molecule type" value="Genomic_DNA"/>
</dbReference>
<keyword evidence="7" id="KW-0285">Flavoprotein</keyword>
<dbReference type="GO" id="GO:0005886">
    <property type="term" value="C:plasma membrane"/>
    <property type="evidence" value="ECO:0007669"/>
    <property type="project" value="UniProtKB-SubCell"/>
</dbReference>
<dbReference type="SUPFAM" id="SSF51905">
    <property type="entry name" value="FAD/NAD(P)-binding domain"/>
    <property type="match status" value="1"/>
</dbReference>
<dbReference type="Gene3D" id="3.50.50.100">
    <property type="match status" value="1"/>
</dbReference>
<evidence type="ECO:0000256" key="11">
    <source>
        <dbReference type="ARBA" id="ARBA00023002"/>
    </source>
</evidence>
<evidence type="ECO:0000256" key="16">
    <source>
        <dbReference type="SAM" id="Phobius"/>
    </source>
</evidence>
<feature type="transmembrane region" description="Helical" evidence="16">
    <location>
        <begin position="384"/>
        <end position="405"/>
    </location>
</feature>
<evidence type="ECO:0000256" key="1">
    <source>
        <dbReference type="ARBA" id="ARBA00001974"/>
    </source>
</evidence>
<evidence type="ECO:0000256" key="13">
    <source>
        <dbReference type="ARBA" id="ARBA00023136"/>
    </source>
</evidence>
<evidence type="ECO:0000256" key="10">
    <source>
        <dbReference type="ARBA" id="ARBA00022989"/>
    </source>
</evidence>
<evidence type="ECO:0000256" key="15">
    <source>
        <dbReference type="ARBA" id="ARBA00052097"/>
    </source>
</evidence>
<keyword evidence="13 16" id="KW-0472">Membrane</keyword>
<sequence>MSDTSLARRHRVVVIGSGFGGLFATRALKRTDVDVTLIDRTTHHLFQPLLYQVATGILSEGEIAPATRLVLEDQQNASVLIGGVETIDVADRTVTSTHRGRTTVTEYDSLVVSAGARQSYFGNDHFAEHAPGMKTIDDALELRGRILGAFESAEVSTDPAERARLLTFVVVGAGPTGVEMAGEIAQLAHRTLAGAYRTIDPRDARIILLDAAPTVLPPFDEKLRRAAADTLEDLGVEIQLGAMVTDVDDDGLTVRDQDGVERRIEAACKIWSAGVAASPLGRQLAEQTGAATDRAGRVLVEADLTLPGHSNVFVVGDMMNRDGLPGVAQVAIQGGRYAAQLIAAEVRAHRKGRDKPERAPFRYTDKGSMAMISRFHAVAKVGRLQLTGLLAWLLWLLIHLVYIVGFKSRLATAMSWTWSFLGRTRGHLAVTEQQVVARTAINRLDAWEDSSRAVPEAATASAR</sequence>
<evidence type="ECO:0000259" key="17">
    <source>
        <dbReference type="Pfam" id="PF07992"/>
    </source>
</evidence>
<dbReference type="InterPro" id="IPR045024">
    <property type="entry name" value="NDH-2"/>
</dbReference>
<keyword evidence="9" id="KW-0274">FAD</keyword>
<dbReference type="PANTHER" id="PTHR43706:SF47">
    <property type="entry name" value="EXTERNAL NADH-UBIQUINONE OXIDOREDUCTASE 1, MITOCHONDRIAL-RELATED"/>
    <property type="match status" value="1"/>
</dbReference>
<dbReference type="Pfam" id="PF07992">
    <property type="entry name" value="Pyr_redox_2"/>
    <property type="match status" value="1"/>
</dbReference>
<comment type="catalytic activity">
    <reaction evidence="14">
        <text>a quinone + NADH + H(+) = a quinol + NAD(+)</text>
        <dbReference type="Rhea" id="RHEA:46160"/>
        <dbReference type="ChEBI" id="CHEBI:15378"/>
        <dbReference type="ChEBI" id="CHEBI:24646"/>
        <dbReference type="ChEBI" id="CHEBI:57540"/>
        <dbReference type="ChEBI" id="CHEBI:57945"/>
        <dbReference type="ChEBI" id="CHEBI:132124"/>
        <dbReference type="EC" id="1.6.5.9"/>
    </reaction>
</comment>
<dbReference type="GO" id="GO:0050136">
    <property type="term" value="F:NADH dehydrogenase (quinone) (non-electrogenic) activity"/>
    <property type="evidence" value="ECO:0007669"/>
    <property type="project" value="UniProtKB-EC"/>
</dbReference>
<dbReference type="AlphaFoldDB" id="A0A2S8J7K4"/>
<evidence type="ECO:0000256" key="9">
    <source>
        <dbReference type="ARBA" id="ARBA00022827"/>
    </source>
</evidence>
<evidence type="ECO:0000256" key="6">
    <source>
        <dbReference type="ARBA" id="ARBA00022519"/>
    </source>
</evidence>
<proteinExistence type="inferred from homology"/>
<dbReference type="PANTHER" id="PTHR43706">
    <property type="entry name" value="NADH DEHYDROGENASE"/>
    <property type="match status" value="1"/>
</dbReference>
<evidence type="ECO:0000256" key="7">
    <source>
        <dbReference type="ARBA" id="ARBA00022630"/>
    </source>
</evidence>
<evidence type="ECO:0000313" key="19">
    <source>
        <dbReference type="Proteomes" id="UP000239290"/>
    </source>
</evidence>
<evidence type="ECO:0000256" key="2">
    <source>
        <dbReference type="ARBA" id="ARBA00004377"/>
    </source>
</evidence>
<name>A0A2S8J7K4_RHOOP</name>
<dbReference type="InterPro" id="IPR036188">
    <property type="entry name" value="FAD/NAD-bd_sf"/>
</dbReference>
<dbReference type="PRINTS" id="PR00411">
    <property type="entry name" value="PNDRDTASEI"/>
</dbReference>
<evidence type="ECO:0000256" key="3">
    <source>
        <dbReference type="ARBA" id="ARBA00005272"/>
    </source>
</evidence>
<comment type="similarity">
    <text evidence="3">Belongs to the NADH dehydrogenase family.</text>
</comment>
<evidence type="ECO:0000313" key="18">
    <source>
        <dbReference type="EMBL" id="PQP23041.1"/>
    </source>
</evidence>
<accession>A0A2S8J7K4</accession>
<gene>
    <name evidence="18" type="ORF">C5613_20360</name>
</gene>
<evidence type="ECO:0000256" key="4">
    <source>
        <dbReference type="ARBA" id="ARBA00012637"/>
    </source>
</evidence>
<evidence type="ECO:0000256" key="14">
    <source>
        <dbReference type="ARBA" id="ARBA00047599"/>
    </source>
</evidence>
<keyword evidence="6" id="KW-0997">Cell inner membrane</keyword>
<keyword evidence="12" id="KW-0520">NAD</keyword>
<dbReference type="EC" id="1.6.5.9" evidence="4"/>
<evidence type="ECO:0000256" key="12">
    <source>
        <dbReference type="ARBA" id="ARBA00023027"/>
    </source>
</evidence>
<keyword evidence="5" id="KW-1003">Cell membrane</keyword>
<evidence type="ECO:0000256" key="5">
    <source>
        <dbReference type="ARBA" id="ARBA00022475"/>
    </source>
</evidence>